<evidence type="ECO:0000313" key="1">
    <source>
        <dbReference type="EMBL" id="KJF45573.1"/>
    </source>
</evidence>
<dbReference type="OrthoDB" id="5952844at2"/>
<organism evidence="1 2">
    <name type="scientific">Draconibacterium sediminis</name>
    <dbReference type="NCBI Taxonomy" id="1544798"/>
    <lineage>
        <taxon>Bacteria</taxon>
        <taxon>Pseudomonadati</taxon>
        <taxon>Bacteroidota</taxon>
        <taxon>Bacteroidia</taxon>
        <taxon>Marinilabiliales</taxon>
        <taxon>Prolixibacteraceae</taxon>
        <taxon>Draconibacterium</taxon>
    </lineage>
</organism>
<evidence type="ECO:0000313" key="2">
    <source>
        <dbReference type="Proteomes" id="UP000032544"/>
    </source>
</evidence>
<reference evidence="1 2" key="1">
    <citation type="submission" date="2014-09" db="EMBL/GenBank/DDBJ databases">
        <title>Draft Genome Sequence of Draconibacterium sp. JN14CK-3.</title>
        <authorList>
            <person name="Dong C."/>
            <person name="Lai Q."/>
            <person name="Shao Z."/>
        </authorList>
    </citation>
    <scope>NUCLEOTIDE SEQUENCE [LARGE SCALE GENOMIC DNA]</scope>
    <source>
        <strain evidence="1 2">JN14CK-3</strain>
    </source>
</reference>
<dbReference type="Proteomes" id="UP000032544">
    <property type="component" value="Unassembled WGS sequence"/>
</dbReference>
<name>A0A0D8JI94_9BACT</name>
<protein>
    <submittedName>
        <fullName evidence="1">Uncharacterized protein</fullName>
    </submittedName>
</protein>
<accession>A0A0D8JI94</accession>
<sequence length="163" mass="18393">MATKTPTGIPEPVINEASQLITNALIVLKPYLIALTPHERQISAKISDRSYPFVEKTCDYTLLAPEYVPQYMDAEKLRTDLQVHDQLIELLRISKQLTNGLDDSALKTGGDSFTNALNYYNSVRQASRINVPGAKSIYEDLKKRFIRSNYAKDSGQNEQPEED</sequence>
<comment type="caution">
    <text evidence="1">The sequence shown here is derived from an EMBL/GenBank/DDBJ whole genome shotgun (WGS) entry which is preliminary data.</text>
</comment>
<proteinExistence type="predicted"/>
<dbReference type="STRING" id="1544798.LH29_09560"/>
<dbReference type="AlphaFoldDB" id="A0A0D8JI94"/>
<keyword evidence="2" id="KW-1185">Reference proteome</keyword>
<dbReference type="EMBL" id="JRHC01000001">
    <property type="protein sequence ID" value="KJF45573.1"/>
    <property type="molecule type" value="Genomic_DNA"/>
</dbReference>
<dbReference type="RefSeq" id="WP_045027976.1">
    <property type="nucleotide sequence ID" value="NZ_JRHC01000001.1"/>
</dbReference>
<gene>
    <name evidence="1" type="ORF">LH29_09560</name>
</gene>